<dbReference type="EMBL" id="BONW01000063">
    <property type="protein sequence ID" value="GIG93368.1"/>
    <property type="molecule type" value="Genomic_DNA"/>
</dbReference>
<dbReference type="RefSeq" id="WP_203871632.1">
    <property type="nucleotide sequence ID" value="NZ_BONW01000063.1"/>
</dbReference>
<comment type="caution">
    <text evidence="2">The sequence shown here is derived from an EMBL/GenBank/DDBJ whole genome shotgun (WGS) entry which is preliminary data.</text>
</comment>
<evidence type="ECO:0000259" key="1">
    <source>
        <dbReference type="Pfam" id="PF14088"/>
    </source>
</evidence>
<evidence type="ECO:0000313" key="2">
    <source>
        <dbReference type="EMBL" id="GIG93368.1"/>
    </source>
</evidence>
<dbReference type="InterPro" id="IPR025364">
    <property type="entry name" value="DUF4268"/>
</dbReference>
<organism evidence="2 3">
    <name type="scientific">Plantactinospora endophytica</name>
    <dbReference type="NCBI Taxonomy" id="673535"/>
    <lineage>
        <taxon>Bacteria</taxon>
        <taxon>Bacillati</taxon>
        <taxon>Actinomycetota</taxon>
        <taxon>Actinomycetes</taxon>
        <taxon>Micromonosporales</taxon>
        <taxon>Micromonosporaceae</taxon>
        <taxon>Plantactinospora</taxon>
    </lineage>
</organism>
<keyword evidence="3" id="KW-1185">Reference proteome</keyword>
<gene>
    <name evidence="2" type="ORF">Pen02_83040</name>
</gene>
<dbReference type="Gene3D" id="3.40.1350.10">
    <property type="match status" value="1"/>
</dbReference>
<evidence type="ECO:0000313" key="3">
    <source>
        <dbReference type="Proteomes" id="UP000646749"/>
    </source>
</evidence>
<sequence length="333" mass="36768">MTASDPASVLGKLELVDLRDVWTHEAHGFTPWLLQNAEVLGETLGMDLALSAAEHPVGSFALDLIGVDEATGDRVIIENQLTQTDHSHLGQLLTYAAGTDAVNIVWVASRFREEHRAALDWLNNRTDEVTRFFGVEISTVRIGNSPAAPLLRIVAQPNDWGKTVRAKAQAETTTARSQAYQRFWTNFLEELHLRGLPWTSSRKGQAQNWQTLRSGVSGISFSCSFGRSGLCSEIYFQDPDAGINDTRFGAAEAHRQAIEDTYGASLSFEPLVGRKGCRIAEYRPGDIRRAEHWVDYVEWFIAAQKRLRTAMSPVLGGRGQFSAEQPGGDSPVV</sequence>
<dbReference type="Proteomes" id="UP000646749">
    <property type="component" value="Unassembled WGS sequence"/>
</dbReference>
<accession>A0ABQ4EF58</accession>
<feature type="domain" description="DUF4268" evidence="1">
    <location>
        <begin position="180"/>
        <end position="314"/>
    </location>
</feature>
<reference evidence="2 3" key="1">
    <citation type="submission" date="2021-01" db="EMBL/GenBank/DDBJ databases">
        <title>Whole genome shotgun sequence of Plantactinospora endophytica NBRC 110450.</title>
        <authorList>
            <person name="Komaki H."/>
            <person name="Tamura T."/>
        </authorList>
    </citation>
    <scope>NUCLEOTIDE SEQUENCE [LARGE SCALE GENOMIC DNA]</scope>
    <source>
        <strain evidence="2 3">NBRC 110450</strain>
    </source>
</reference>
<protein>
    <recommendedName>
        <fullName evidence="1">DUF4268 domain-containing protein</fullName>
    </recommendedName>
</protein>
<proteinExistence type="predicted"/>
<dbReference type="Pfam" id="PF14088">
    <property type="entry name" value="DUF4268"/>
    <property type="match status" value="1"/>
</dbReference>
<dbReference type="InterPro" id="IPR011856">
    <property type="entry name" value="tRNA_endonuc-like_dom_sf"/>
</dbReference>
<name>A0ABQ4EF58_9ACTN</name>